<dbReference type="EMBL" id="JANJQO010000198">
    <property type="protein sequence ID" value="KAJ2980450.1"/>
    <property type="molecule type" value="Genomic_DNA"/>
</dbReference>
<comment type="caution">
    <text evidence="1">The sequence shown here is derived from an EMBL/GenBank/DDBJ whole genome shotgun (WGS) entry which is preliminary data.</text>
</comment>
<evidence type="ECO:0000313" key="2">
    <source>
        <dbReference type="Proteomes" id="UP001143910"/>
    </source>
</evidence>
<evidence type="ECO:0000313" key="1">
    <source>
        <dbReference type="EMBL" id="KAJ2980450.1"/>
    </source>
</evidence>
<organism evidence="1 2">
    <name type="scientific">Zarea fungicola</name>
    <dbReference type="NCBI Taxonomy" id="93591"/>
    <lineage>
        <taxon>Eukaryota</taxon>
        <taxon>Fungi</taxon>
        <taxon>Dikarya</taxon>
        <taxon>Ascomycota</taxon>
        <taxon>Pezizomycotina</taxon>
        <taxon>Sordariomycetes</taxon>
        <taxon>Hypocreomycetidae</taxon>
        <taxon>Hypocreales</taxon>
        <taxon>Cordycipitaceae</taxon>
        <taxon>Zarea</taxon>
    </lineage>
</organism>
<keyword evidence="2" id="KW-1185">Reference proteome</keyword>
<accession>A0ACC1NM95</accession>
<sequence length="1214" mass="137101">MPLWSREKKALRESPNDPPSDNSIHAAGPPQGLINLYEGTSPVVDIVAIHGLNGDREKTWTANNQVNWLRDLLPNDLPSSRILSWGYDARTHDTSSLSAALLYDRAQRLVSDLYRKRELTNSTHRPIIFIAHSLGGIILKSALIHSDAARADSLHYLRSIKLSTYGILFFGTPNQGGNGAHFGRAIANIASIFIKADDNLLKHLEPGSEWLQQQSGQYNPISRDFVTKFLFEEYPTPTALGHEILVVPKTSAVVPGQTDAEPIMIHANHSNMVKFTSSHDSEFVTISETLQIMVRDAENTVMFRWDEETRVNAARGMKNIYSLGLSLFGVASVPHFTAREDELAQLCRAMILSQPERRSAIIQGLGGIGKTQLVLAFVKRHRSEFSTVIWLNATDESTLQQSFTSAARRIVRHGRSPYIQSAISDGHPNATVDAVKSWLEEPGNDNWLLVFDNYDNPPGGAVDNEYDQHENSDFAEAERTACKKPFHISEYFPEREEGRIIVTTRSSAVHLGDHCHVIRLKKLDRLADSLEILKYTSNRSELEKDPHAVAIATKLDGLPLALSTAGAFLNQASVSCEKYLEYYETAWAKLQKTSPQLLTYENRALYSTWNISYLHVKKRNESAAMLLKFWAYFSNEDLWYELLCAAGSVSPTWLQLLTTHGLDFTKAMLTLCNHGLAEKFENSASLMEDSTRESEGYSVHGCVHSWMRHILQGTTDVAMAQLAIRCVASHARTLQKANDLWIQRRLLKHADQSSMFMAQMKETQKPNLWVYETIADLYLDQYVLNDAEVLYRQSLQRMEKSIGLNHPSTLAMANKLGSVYWRKGQLNDAEAMYLRVVKGFEKPREPGHGSVLQTIHNPGNFYWRRGQLSNTEAIHQRMLQENSKSTPRLESPEPGDPALLRTVHNLGRFYTSQRRLREADMLCQRAVTEREMIYGPEHAETLVAVNSLGRLYLKRGQESLAETMCLRAMQGLEKEYGLEHPSTQSAAQNLGMIYAEQNRPIDAETMLQRALDASEKARGKDDMMTLEAISVLGYFYTCQNRLTEAEAMYHRALDGGEKIQGPGHLFSLTLSAQLGFVYWRQNRLPEAEAMYQRALHGMDRLQVSNYMTALEVANWLGLCYAAQDRLADAEAMYQRALQGFELTLGPNRMKISGPALDCLENFAALCEKSGKPHEARQFYVRALDGYLHLFGRESQKAREILDKVEPQKLLTYYN</sequence>
<reference evidence="1" key="1">
    <citation type="submission" date="2022-08" db="EMBL/GenBank/DDBJ databases">
        <title>Genome Sequence of Lecanicillium fungicola.</title>
        <authorList>
            <person name="Buettner E."/>
        </authorList>
    </citation>
    <scope>NUCLEOTIDE SEQUENCE</scope>
    <source>
        <strain evidence="1">Babe33</strain>
    </source>
</reference>
<gene>
    <name evidence="1" type="ORF">NQ176_g2637</name>
</gene>
<dbReference type="Proteomes" id="UP001143910">
    <property type="component" value="Unassembled WGS sequence"/>
</dbReference>
<protein>
    <submittedName>
        <fullName evidence="1">Uncharacterized protein</fullName>
    </submittedName>
</protein>
<proteinExistence type="predicted"/>
<name>A0ACC1NM95_9HYPO</name>